<dbReference type="GO" id="GO:0050427">
    <property type="term" value="P:3'-phosphoadenosine 5'-phosphosulfate metabolic process"/>
    <property type="evidence" value="ECO:0007669"/>
    <property type="project" value="TreeGrafter"/>
</dbReference>
<sequence>MFSTLLPKLISLTSEAGETIMTLHNDNMSFIVKSDKTPLTQADKISHNLITKTLKKITPGVPILSEESKKIPFSVRRNWDAYWLIDPLDGTRDFLDGTSNFCINIAYVVNNYPIFGMIYAPFEKIHYYRLPGQTSIKLVDDICYKLRTQKPKRWENIVIGRYSTKNKQLQKHLRSKTNFEIFRLGSALKFCSIAEGRNHYYPKFGRCSEWDTAAGVCILEGAGGKVVDFQNQPLRYNTREDNLSSTFVA</sequence>
<reference evidence="6" key="1">
    <citation type="submission" date="2018-05" db="EMBL/GenBank/DDBJ databases">
        <authorList>
            <person name="Lanie J.A."/>
            <person name="Ng W.-L."/>
            <person name="Kazmierczak K.M."/>
            <person name="Andrzejewski T.M."/>
            <person name="Davidsen T.M."/>
            <person name="Wayne K.J."/>
            <person name="Tettelin H."/>
            <person name="Glass J.I."/>
            <person name="Rusch D."/>
            <person name="Podicherti R."/>
            <person name="Tsui H.-C.T."/>
            <person name="Winkler M.E."/>
        </authorList>
    </citation>
    <scope>NUCLEOTIDE SEQUENCE</scope>
</reference>
<dbReference type="EMBL" id="UINC01038717">
    <property type="protein sequence ID" value="SVB36120.1"/>
    <property type="molecule type" value="Genomic_DNA"/>
</dbReference>
<dbReference type="AlphaFoldDB" id="A0A382DCF1"/>
<organism evidence="6">
    <name type="scientific">marine metagenome</name>
    <dbReference type="NCBI Taxonomy" id="408172"/>
    <lineage>
        <taxon>unclassified sequences</taxon>
        <taxon>metagenomes</taxon>
        <taxon>ecological metagenomes</taxon>
    </lineage>
</organism>
<evidence type="ECO:0000256" key="5">
    <source>
        <dbReference type="ARBA" id="ARBA00023136"/>
    </source>
</evidence>
<feature type="non-terminal residue" evidence="6">
    <location>
        <position position="249"/>
    </location>
</feature>
<dbReference type="Gene3D" id="3.40.190.80">
    <property type="match status" value="1"/>
</dbReference>
<keyword evidence="4" id="KW-0378">Hydrolase</keyword>
<accession>A0A382DCF1</accession>
<dbReference type="NCBIfam" id="TIGR01331">
    <property type="entry name" value="bisphos_cysQ"/>
    <property type="match status" value="1"/>
</dbReference>
<dbReference type="Pfam" id="PF00459">
    <property type="entry name" value="Inositol_P"/>
    <property type="match status" value="1"/>
</dbReference>
<dbReference type="GO" id="GO:0000287">
    <property type="term" value="F:magnesium ion binding"/>
    <property type="evidence" value="ECO:0007669"/>
    <property type="project" value="InterPro"/>
</dbReference>
<dbReference type="SUPFAM" id="SSF56655">
    <property type="entry name" value="Carbohydrate phosphatase"/>
    <property type="match status" value="1"/>
</dbReference>
<dbReference type="PROSITE" id="PS00630">
    <property type="entry name" value="IMP_2"/>
    <property type="match status" value="1"/>
</dbReference>
<dbReference type="CDD" id="cd01638">
    <property type="entry name" value="CysQ"/>
    <property type="match status" value="1"/>
</dbReference>
<comment type="similarity">
    <text evidence="1">Belongs to the inositol monophosphatase superfamily. CysQ family.</text>
</comment>
<dbReference type="InterPro" id="IPR006240">
    <property type="entry name" value="CysQ"/>
</dbReference>
<protein>
    <recommendedName>
        <fullName evidence="7">3'(2'),5'-bisphosphate nucleotidase</fullName>
    </recommendedName>
</protein>
<dbReference type="HAMAP" id="MF_02095">
    <property type="entry name" value="CysQ"/>
    <property type="match status" value="1"/>
</dbReference>
<evidence type="ECO:0000256" key="1">
    <source>
        <dbReference type="ARBA" id="ARBA00005289"/>
    </source>
</evidence>
<evidence type="ECO:0008006" key="7">
    <source>
        <dbReference type="Google" id="ProtNLM"/>
    </source>
</evidence>
<evidence type="ECO:0000313" key="6">
    <source>
        <dbReference type="EMBL" id="SVB36120.1"/>
    </source>
</evidence>
<dbReference type="GO" id="GO:0046854">
    <property type="term" value="P:phosphatidylinositol phosphate biosynthetic process"/>
    <property type="evidence" value="ECO:0007669"/>
    <property type="project" value="InterPro"/>
</dbReference>
<evidence type="ECO:0000256" key="2">
    <source>
        <dbReference type="ARBA" id="ARBA00022475"/>
    </source>
</evidence>
<dbReference type="InterPro" id="IPR050725">
    <property type="entry name" value="CysQ/Inositol_MonoPase"/>
</dbReference>
<keyword evidence="2" id="KW-1003">Cell membrane</keyword>
<dbReference type="GO" id="GO:0000103">
    <property type="term" value="P:sulfate assimilation"/>
    <property type="evidence" value="ECO:0007669"/>
    <property type="project" value="TreeGrafter"/>
</dbReference>
<dbReference type="Gene3D" id="3.30.540.10">
    <property type="entry name" value="Fructose-1,6-Bisphosphatase, subunit A, domain 1"/>
    <property type="match status" value="1"/>
</dbReference>
<dbReference type="PRINTS" id="PR00377">
    <property type="entry name" value="IMPHPHTASES"/>
</dbReference>
<name>A0A382DCF1_9ZZZZ</name>
<evidence type="ECO:0000256" key="4">
    <source>
        <dbReference type="ARBA" id="ARBA00022801"/>
    </source>
</evidence>
<keyword evidence="5" id="KW-0472">Membrane</keyword>
<dbReference type="InterPro" id="IPR020550">
    <property type="entry name" value="Inositol_monophosphatase_CS"/>
</dbReference>
<dbReference type="InterPro" id="IPR000760">
    <property type="entry name" value="Inositol_monophosphatase-like"/>
</dbReference>
<keyword evidence="3" id="KW-0997">Cell inner membrane</keyword>
<dbReference type="GO" id="GO:0008441">
    <property type="term" value="F:3'(2'),5'-bisphosphate nucleotidase activity"/>
    <property type="evidence" value="ECO:0007669"/>
    <property type="project" value="InterPro"/>
</dbReference>
<feature type="non-terminal residue" evidence="6">
    <location>
        <position position="1"/>
    </location>
</feature>
<proteinExistence type="inferred from homology"/>
<evidence type="ECO:0000256" key="3">
    <source>
        <dbReference type="ARBA" id="ARBA00022519"/>
    </source>
</evidence>
<dbReference type="PANTHER" id="PTHR43028">
    <property type="entry name" value="3'(2'),5'-BISPHOSPHATE NUCLEOTIDASE 1"/>
    <property type="match status" value="1"/>
</dbReference>
<gene>
    <name evidence="6" type="ORF">METZ01_LOCUS188974</name>
</gene>
<dbReference type="PANTHER" id="PTHR43028:SF5">
    <property type="entry name" value="3'(2'),5'-BISPHOSPHATE NUCLEOTIDASE 1"/>
    <property type="match status" value="1"/>
</dbReference>